<gene>
    <name evidence="1" type="ORF">BU25DRAFT_305191</name>
</gene>
<keyword evidence="2" id="KW-1185">Reference proteome</keyword>
<protein>
    <submittedName>
        <fullName evidence="1">Uncharacterized protein</fullName>
    </submittedName>
</protein>
<feature type="non-terminal residue" evidence="1">
    <location>
        <position position="53"/>
    </location>
</feature>
<proteinExistence type="predicted"/>
<name>A0ACB6RPS2_9PLEO</name>
<sequence length="53" mass="6137">YEALSYVWGDSKVTVQIRISEQLVDVTVNVYAALRCLRVHHFESILWIDALCI</sequence>
<dbReference type="EMBL" id="MU006733">
    <property type="protein sequence ID" value="KAF2624051.1"/>
    <property type="molecule type" value="Genomic_DNA"/>
</dbReference>
<evidence type="ECO:0000313" key="2">
    <source>
        <dbReference type="Proteomes" id="UP000799754"/>
    </source>
</evidence>
<evidence type="ECO:0000313" key="1">
    <source>
        <dbReference type="EMBL" id="KAF2624051.1"/>
    </source>
</evidence>
<dbReference type="Proteomes" id="UP000799754">
    <property type="component" value="Unassembled WGS sequence"/>
</dbReference>
<feature type="non-terminal residue" evidence="1">
    <location>
        <position position="1"/>
    </location>
</feature>
<reference evidence="1" key="1">
    <citation type="journal article" date="2020" name="Stud. Mycol.">
        <title>101 Dothideomycetes genomes: a test case for predicting lifestyles and emergence of pathogens.</title>
        <authorList>
            <person name="Haridas S."/>
            <person name="Albert R."/>
            <person name="Binder M."/>
            <person name="Bloem J."/>
            <person name="Labutti K."/>
            <person name="Salamov A."/>
            <person name="Andreopoulos B."/>
            <person name="Baker S."/>
            <person name="Barry K."/>
            <person name="Bills G."/>
            <person name="Bluhm B."/>
            <person name="Cannon C."/>
            <person name="Castanera R."/>
            <person name="Culley D."/>
            <person name="Daum C."/>
            <person name="Ezra D."/>
            <person name="Gonzalez J."/>
            <person name="Henrissat B."/>
            <person name="Kuo A."/>
            <person name="Liang C."/>
            <person name="Lipzen A."/>
            <person name="Lutzoni F."/>
            <person name="Magnuson J."/>
            <person name="Mondo S."/>
            <person name="Nolan M."/>
            <person name="Ohm R."/>
            <person name="Pangilinan J."/>
            <person name="Park H.-J."/>
            <person name="Ramirez L."/>
            <person name="Alfaro M."/>
            <person name="Sun H."/>
            <person name="Tritt A."/>
            <person name="Yoshinaga Y."/>
            <person name="Zwiers L.-H."/>
            <person name="Turgeon B."/>
            <person name="Goodwin S."/>
            <person name="Spatafora J."/>
            <person name="Crous P."/>
            <person name="Grigoriev I."/>
        </authorList>
    </citation>
    <scope>NUCLEOTIDE SEQUENCE</scope>
    <source>
        <strain evidence="1">CBS 525.71</strain>
    </source>
</reference>
<organism evidence="1 2">
    <name type="scientific">Macroventuria anomochaeta</name>
    <dbReference type="NCBI Taxonomy" id="301207"/>
    <lineage>
        <taxon>Eukaryota</taxon>
        <taxon>Fungi</taxon>
        <taxon>Dikarya</taxon>
        <taxon>Ascomycota</taxon>
        <taxon>Pezizomycotina</taxon>
        <taxon>Dothideomycetes</taxon>
        <taxon>Pleosporomycetidae</taxon>
        <taxon>Pleosporales</taxon>
        <taxon>Pleosporineae</taxon>
        <taxon>Didymellaceae</taxon>
        <taxon>Macroventuria</taxon>
    </lineage>
</organism>
<accession>A0ACB6RPS2</accession>
<comment type="caution">
    <text evidence="1">The sequence shown here is derived from an EMBL/GenBank/DDBJ whole genome shotgun (WGS) entry which is preliminary data.</text>
</comment>